<comment type="similarity">
    <text evidence="2">Belongs to the bacterial sugar transferase family.</text>
</comment>
<dbReference type="InterPro" id="IPR017475">
    <property type="entry name" value="EPS_sugar_tfrase"/>
</dbReference>
<comment type="subcellular location">
    <subcellularLocation>
        <location evidence="1">Membrane</location>
        <topology evidence="1">Multi-pass membrane protein</topology>
    </subcellularLocation>
</comment>
<dbReference type="InterPro" id="IPR036291">
    <property type="entry name" value="NAD(P)-bd_dom_sf"/>
</dbReference>
<dbReference type="SUPFAM" id="SSF51735">
    <property type="entry name" value="NAD(P)-binding Rossmann-fold domains"/>
    <property type="match status" value="1"/>
</dbReference>
<feature type="transmembrane region" description="Helical" evidence="7">
    <location>
        <begin position="82"/>
        <end position="101"/>
    </location>
</feature>
<dbReference type="Pfam" id="PF02397">
    <property type="entry name" value="Bac_transf"/>
    <property type="match status" value="1"/>
</dbReference>
<evidence type="ECO:0000256" key="5">
    <source>
        <dbReference type="ARBA" id="ARBA00022989"/>
    </source>
</evidence>
<dbReference type="Pfam" id="PF13727">
    <property type="entry name" value="CoA_binding_3"/>
    <property type="match status" value="1"/>
</dbReference>
<keyword evidence="6 7" id="KW-0472">Membrane</keyword>
<reference evidence="10 11" key="1">
    <citation type="submission" date="2018-01" db="EMBL/GenBank/DDBJ databases">
        <title>The whole genome sequencing and assembly of Paenibacillus chitinolyticus KCCM 41400 strain.</title>
        <authorList>
            <person name="Kim J.-Y."/>
            <person name="Park M.-K."/>
            <person name="Lee Y.-J."/>
            <person name="Yi H."/>
            <person name="Bahn Y.-S."/>
            <person name="Kim J.F."/>
            <person name="Lee D.-W."/>
        </authorList>
    </citation>
    <scope>NUCLEOTIDE SEQUENCE [LARGE SCALE GENOMIC DNA]</scope>
    <source>
        <strain evidence="10 11">KCCM 41400</strain>
    </source>
</reference>
<dbReference type="Proteomes" id="UP001527202">
    <property type="component" value="Unassembled WGS sequence"/>
</dbReference>
<protein>
    <submittedName>
        <fullName evidence="10">Undecaprenyl-phosphate glucose phosphotransferase</fullName>
        <ecNumber evidence="9">2.7.8.31</ecNumber>
    </submittedName>
</protein>
<evidence type="ECO:0000313" key="12">
    <source>
        <dbReference type="Proteomes" id="UP001527202"/>
    </source>
</evidence>
<keyword evidence="3 10" id="KW-0808">Transferase</keyword>
<dbReference type="NCBIfam" id="TIGR03025">
    <property type="entry name" value="EPS_sugtrans"/>
    <property type="match status" value="1"/>
</dbReference>
<evidence type="ECO:0000256" key="1">
    <source>
        <dbReference type="ARBA" id="ARBA00004141"/>
    </source>
</evidence>
<dbReference type="RefSeq" id="WP_042234011.1">
    <property type="nucleotide sequence ID" value="NZ_CP026520.1"/>
</dbReference>
<evidence type="ECO:0000313" key="11">
    <source>
        <dbReference type="Proteomes" id="UP000288943"/>
    </source>
</evidence>
<dbReference type="PANTHER" id="PTHR30576:SF0">
    <property type="entry name" value="UNDECAPRENYL-PHOSPHATE N-ACETYLGALACTOSAMINYL 1-PHOSPHATE TRANSFERASE-RELATED"/>
    <property type="match status" value="1"/>
</dbReference>
<dbReference type="Gene3D" id="3.40.50.720">
    <property type="entry name" value="NAD(P)-binding Rossmann-like Domain"/>
    <property type="match status" value="1"/>
</dbReference>
<accession>A0A410WRW5</accession>
<dbReference type="InterPro" id="IPR017473">
    <property type="entry name" value="Undecaprenyl-P_gluc_Ptfrase"/>
</dbReference>
<sequence>MLRRNQQFLTQVYAIFDFAVIQTAFLIAWWVKFESGWLDANQPIPISVYAAWSAVYGAVAVAVGFFVGLYGPNRKKRFADALIKIVQTHLISLFIQLSLLFFFKEVHISREFLAMYIVLDIVLITVYRYVLKESLKRLREKGYNKQFVLILGAGTLGRRFHDNLLQHPELGYEIIGFLDDHGGHSDHKELPAAPYKPVIGSLDDLDEILQDKLIDEVIIALPLDVHHKFPRIIAACEKAGVRTLIIPDFFDYLPARPFFDNFAGMPLINVRDIPLDMISNRVIKRAFDLAFSLTAILITLPVMIVIAVAIKLTSPGPVIFKQERVGLNRRKFYMYKFRSMRQETANTSDTGWTTADDPRKTKLGAFLRKTSLDELPQFFNVLFGHMSVVGPRPERPFFVEQFKEEIPKYMVKHHIRPGITGWAQSNGLRGDTSISDRIQHDIFYIENWSFLFDIKIIWKTIVNGFTNKNAY</sequence>
<evidence type="ECO:0000256" key="2">
    <source>
        <dbReference type="ARBA" id="ARBA00006464"/>
    </source>
</evidence>
<feature type="domain" description="Bacterial sugar transferase" evidence="8">
    <location>
        <begin position="284"/>
        <end position="464"/>
    </location>
</feature>
<reference evidence="9 12" key="2">
    <citation type="submission" date="2022-05" db="EMBL/GenBank/DDBJ databases">
        <title>Genome Sequencing of Bee-Associated Microbes.</title>
        <authorList>
            <person name="Dunlap C."/>
        </authorList>
    </citation>
    <scope>NUCLEOTIDE SEQUENCE [LARGE SCALE GENOMIC DNA]</scope>
    <source>
        <strain evidence="9 12">NRRL B-23120</strain>
    </source>
</reference>
<evidence type="ECO:0000256" key="7">
    <source>
        <dbReference type="SAM" id="Phobius"/>
    </source>
</evidence>
<dbReference type="GO" id="GO:0089702">
    <property type="term" value="F:undecaprenyl-phosphate glucose phosphotransferase activity"/>
    <property type="evidence" value="ECO:0007669"/>
    <property type="project" value="UniProtKB-EC"/>
</dbReference>
<dbReference type="Proteomes" id="UP000288943">
    <property type="component" value="Chromosome"/>
</dbReference>
<feature type="transmembrane region" description="Helical" evidence="7">
    <location>
        <begin position="113"/>
        <end position="131"/>
    </location>
</feature>
<dbReference type="InterPro" id="IPR003362">
    <property type="entry name" value="Bact_transf"/>
</dbReference>
<evidence type="ECO:0000256" key="3">
    <source>
        <dbReference type="ARBA" id="ARBA00022679"/>
    </source>
</evidence>
<keyword evidence="5 7" id="KW-1133">Transmembrane helix</keyword>
<name>A0A410WRW5_9BACL</name>
<feature type="transmembrane region" description="Helical" evidence="7">
    <location>
        <begin position="289"/>
        <end position="310"/>
    </location>
</feature>
<dbReference type="KEGG" id="pchi:PC41400_05110"/>
<dbReference type="EMBL" id="CP026520">
    <property type="protein sequence ID" value="QAV17093.1"/>
    <property type="molecule type" value="Genomic_DNA"/>
</dbReference>
<feature type="transmembrane region" description="Helical" evidence="7">
    <location>
        <begin position="51"/>
        <end position="70"/>
    </location>
</feature>
<evidence type="ECO:0000259" key="8">
    <source>
        <dbReference type="Pfam" id="PF02397"/>
    </source>
</evidence>
<dbReference type="EC" id="2.7.8.31" evidence="9"/>
<feature type="transmembrane region" description="Helical" evidence="7">
    <location>
        <begin position="12"/>
        <end position="31"/>
    </location>
</feature>
<dbReference type="AlphaFoldDB" id="A0A410WRW5"/>
<evidence type="ECO:0000313" key="9">
    <source>
        <dbReference type="EMBL" id="MCY9598892.1"/>
    </source>
</evidence>
<dbReference type="OrthoDB" id="9808602at2"/>
<gene>
    <name evidence="9" type="ORF">M5X16_24345</name>
    <name evidence="10" type="ORF">PC41400_05110</name>
</gene>
<keyword evidence="4 7" id="KW-0812">Transmembrane</keyword>
<proteinExistence type="inferred from homology"/>
<evidence type="ECO:0000256" key="6">
    <source>
        <dbReference type="ARBA" id="ARBA00023136"/>
    </source>
</evidence>
<organism evidence="10 11">
    <name type="scientific">Paenibacillus chitinolyticus</name>
    <dbReference type="NCBI Taxonomy" id="79263"/>
    <lineage>
        <taxon>Bacteria</taxon>
        <taxon>Bacillati</taxon>
        <taxon>Bacillota</taxon>
        <taxon>Bacilli</taxon>
        <taxon>Bacillales</taxon>
        <taxon>Paenibacillaceae</taxon>
        <taxon>Paenibacillus</taxon>
    </lineage>
</organism>
<evidence type="ECO:0000313" key="10">
    <source>
        <dbReference type="EMBL" id="QAV17093.1"/>
    </source>
</evidence>
<dbReference type="GeneID" id="95374192"/>
<dbReference type="EMBL" id="JAMDMJ010000035">
    <property type="protein sequence ID" value="MCY9598892.1"/>
    <property type="molecule type" value="Genomic_DNA"/>
</dbReference>
<dbReference type="GO" id="GO:0016020">
    <property type="term" value="C:membrane"/>
    <property type="evidence" value="ECO:0007669"/>
    <property type="project" value="UniProtKB-SubCell"/>
</dbReference>
<evidence type="ECO:0000256" key="4">
    <source>
        <dbReference type="ARBA" id="ARBA00022692"/>
    </source>
</evidence>
<keyword evidence="12" id="KW-1185">Reference proteome</keyword>
<dbReference type="NCBIfam" id="TIGR03023">
    <property type="entry name" value="WcaJ_sugtrans"/>
    <property type="match status" value="1"/>
</dbReference>
<dbReference type="PANTHER" id="PTHR30576">
    <property type="entry name" value="COLANIC BIOSYNTHESIS UDP-GLUCOSE LIPID CARRIER TRANSFERASE"/>
    <property type="match status" value="1"/>
</dbReference>